<gene>
    <name evidence="1" type="ORF">GYMLUDRAFT_773000</name>
</gene>
<organism evidence="1 2">
    <name type="scientific">Collybiopsis luxurians FD-317 M1</name>
    <dbReference type="NCBI Taxonomy" id="944289"/>
    <lineage>
        <taxon>Eukaryota</taxon>
        <taxon>Fungi</taxon>
        <taxon>Dikarya</taxon>
        <taxon>Basidiomycota</taxon>
        <taxon>Agaricomycotina</taxon>
        <taxon>Agaricomycetes</taxon>
        <taxon>Agaricomycetidae</taxon>
        <taxon>Agaricales</taxon>
        <taxon>Marasmiineae</taxon>
        <taxon>Omphalotaceae</taxon>
        <taxon>Collybiopsis</taxon>
        <taxon>Collybiopsis luxurians</taxon>
    </lineage>
</organism>
<name>A0A0D0C3V8_9AGAR</name>
<evidence type="ECO:0000313" key="2">
    <source>
        <dbReference type="Proteomes" id="UP000053593"/>
    </source>
</evidence>
<keyword evidence="2" id="KW-1185">Reference proteome</keyword>
<dbReference type="HOGENOM" id="CLU_2386391_0_0_1"/>
<dbReference type="EMBL" id="KN834793">
    <property type="protein sequence ID" value="KIK57079.1"/>
    <property type="molecule type" value="Genomic_DNA"/>
</dbReference>
<sequence length="94" mass="9946">MDTAARPPAAYGLPLLVNTVTMCTIQITCLTCSARNKVQCNIHVESISGSHQAIYPILLFCALSSALAQSASYCRSFGSHGPQPRNSPIGVIPI</sequence>
<proteinExistence type="predicted"/>
<protein>
    <submittedName>
        <fullName evidence="1">Uncharacterized protein</fullName>
    </submittedName>
</protein>
<dbReference type="AlphaFoldDB" id="A0A0D0C3V8"/>
<reference evidence="1 2" key="1">
    <citation type="submission" date="2014-04" db="EMBL/GenBank/DDBJ databases">
        <title>Evolutionary Origins and Diversification of the Mycorrhizal Mutualists.</title>
        <authorList>
            <consortium name="DOE Joint Genome Institute"/>
            <consortium name="Mycorrhizal Genomics Consortium"/>
            <person name="Kohler A."/>
            <person name="Kuo A."/>
            <person name="Nagy L.G."/>
            <person name="Floudas D."/>
            <person name="Copeland A."/>
            <person name="Barry K.W."/>
            <person name="Cichocki N."/>
            <person name="Veneault-Fourrey C."/>
            <person name="LaButti K."/>
            <person name="Lindquist E.A."/>
            <person name="Lipzen A."/>
            <person name="Lundell T."/>
            <person name="Morin E."/>
            <person name="Murat C."/>
            <person name="Riley R."/>
            <person name="Ohm R."/>
            <person name="Sun H."/>
            <person name="Tunlid A."/>
            <person name="Henrissat B."/>
            <person name="Grigoriev I.V."/>
            <person name="Hibbett D.S."/>
            <person name="Martin F."/>
        </authorList>
    </citation>
    <scope>NUCLEOTIDE SEQUENCE [LARGE SCALE GENOMIC DNA]</scope>
    <source>
        <strain evidence="1 2">FD-317 M1</strain>
    </source>
</reference>
<accession>A0A0D0C3V8</accession>
<dbReference type="Proteomes" id="UP000053593">
    <property type="component" value="Unassembled WGS sequence"/>
</dbReference>
<evidence type="ECO:0000313" key="1">
    <source>
        <dbReference type="EMBL" id="KIK57079.1"/>
    </source>
</evidence>